<keyword evidence="5" id="KW-0808">Transferase</keyword>
<dbReference type="SMART" id="SM00220">
    <property type="entry name" value="S_TKc"/>
    <property type="match status" value="1"/>
</dbReference>
<feature type="compositionally biased region" description="Basic and acidic residues" evidence="3">
    <location>
        <begin position="273"/>
        <end position="302"/>
    </location>
</feature>
<sequence>MTKNHLKNDPAWANLNPNAKGAFLPTNYVKDAKVVAWQLLNGVACCHAGGVMHRDIKPANVMWRKDDILRIGDFGLARFIRSDQISIDGHPPQTGEIQTLYYRAPEIIFGDLGYNIRVDDWSVGCCIAEMFQFKFDSRKKLLMPLPLFFGQNEIHLLMLILEFLGTPVSENVTNMPDWCNDFPNWETGSLREVLHYMDDDGFDLVSKLLVIDPKKRETCKNLLNHCWFDDIRNNKLLRLIIAKDKNPRTLSTINYIRKSAEVVRDMSPNRVLHISDENKPSIDKTSPRLNNARDSRQNTKELQRRHRSPDRGNNRTNKRRSPLRL</sequence>
<evidence type="ECO:0000256" key="1">
    <source>
        <dbReference type="ARBA" id="ARBA00022741"/>
    </source>
</evidence>
<evidence type="ECO:0000313" key="5">
    <source>
        <dbReference type="EMBL" id="LAC26554.1"/>
    </source>
</evidence>
<dbReference type="Gene3D" id="1.10.510.10">
    <property type="entry name" value="Transferase(Phosphotransferase) domain 1"/>
    <property type="match status" value="1"/>
</dbReference>
<keyword evidence="2" id="KW-0067">ATP-binding</keyword>
<evidence type="ECO:0000256" key="3">
    <source>
        <dbReference type="SAM" id="MobiDB-lite"/>
    </source>
</evidence>
<feature type="region of interest" description="Disordered" evidence="3">
    <location>
        <begin position="271"/>
        <end position="325"/>
    </location>
</feature>
<evidence type="ECO:0000256" key="2">
    <source>
        <dbReference type="ARBA" id="ARBA00022840"/>
    </source>
</evidence>
<dbReference type="AlphaFoldDB" id="A0A6A7G830"/>
<proteinExistence type="evidence at transcript level"/>
<protein>
    <submittedName>
        <fullName evidence="5">Protein kinase domain protein</fullName>
    </submittedName>
</protein>
<feature type="compositionally biased region" description="Basic residues" evidence="3">
    <location>
        <begin position="316"/>
        <end position="325"/>
    </location>
</feature>
<dbReference type="SUPFAM" id="SSF56112">
    <property type="entry name" value="Protein kinase-like (PK-like)"/>
    <property type="match status" value="1"/>
</dbReference>
<keyword evidence="5" id="KW-0418">Kinase</keyword>
<accession>A0A6A7G830</accession>
<feature type="domain" description="Protein kinase" evidence="4">
    <location>
        <begin position="1"/>
        <end position="228"/>
    </location>
</feature>
<dbReference type="PROSITE" id="PS50011">
    <property type="entry name" value="PROTEIN_KINASE_DOM"/>
    <property type="match status" value="1"/>
</dbReference>
<dbReference type="InterPro" id="IPR000719">
    <property type="entry name" value="Prot_kinase_dom"/>
</dbReference>
<dbReference type="EMBL" id="IACT01007437">
    <property type="protein sequence ID" value="LAC26554.1"/>
    <property type="molecule type" value="mRNA"/>
</dbReference>
<dbReference type="Pfam" id="PF00069">
    <property type="entry name" value="Pkinase"/>
    <property type="match status" value="1"/>
</dbReference>
<dbReference type="GO" id="GO:0004672">
    <property type="term" value="F:protein kinase activity"/>
    <property type="evidence" value="ECO:0007669"/>
    <property type="project" value="InterPro"/>
</dbReference>
<dbReference type="InterPro" id="IPR050117">
    <property type="entry name" value="MAPK"/>
</dbReference>
<evidence type="ECO:0000259" key="4">
    <source>
        <dbReference type="PROSITE" id="PS50011"/>
    </source>
</evidence>
<dbReference type="GO" id="GO:0005524">
    <property type="term" value="F:ATP binding"/>
    <property type="evidence" value="ECO:0007669"/>
    <property type="project" value="UniProtKB-KW"/>
</dbReference>
<dbReference type="PANTHER" id="PTHR24055">
    <property type="entry name" value="MITOGEN-ACTIVATED PROTEIN KINASE"/>
    <property type="match status" value="1"/>
</dbReference>
<dbReference type="InterPro" id="IPR011009">
    <property type="entry name" value="Kinase-like_dom_sf"/>
</dbReference>
<keyword evidence="1" id="KW-0547">Nucleotide-binding</keyword>
<name>A0A6A7G830_9CRUS</name>
<organism evidence="5">
    <name type="scientific">Hirondellea gigas</name>
    <dbReference type="NCBI Taxonomy" id="1518452"/>
    <lineage>
        <taxon>Eukaryota</taxon>
        <taxon>Metazoa</taxon>
        <taxon>Ecdysozoa</taxon>
        <taxon>Arthropoda</taxon>
        <taxon>Crustacea</taxon>
        <taxon>Multicrustacea</taxon>
        <taxon>Malacostraca</taxon>
        <taxon>Eumalacostraca</taxon>
        <taxon>Peracarida</taxon>
        <taxon>Amphipoda</taxon>
        <taxon>Amphilochidea</taxon>
        <taxon>Lysianassida</taxon>
        <taxon>Lysianassidira</taxon>
        <taxon>Lysianassoidea</taxon>
        <taxon>Lysianassidae</taxon>
        <taxon>Hirondellea</taxon>
    </lineage>
</organism>
<reference evidence="5" key="1">
    <citation type="submission" date="2017-11" db="EMBL/GenBank/DDBJ databases">
        <title>The sensing device of the deep-sea amphipod.</title>
        <authorList>
            <person name="Kobayashi H."/>
            <person name="Nagahama T."/>
            <person name="Arai W."/>
            <person name="Sasagawa Y."/>
            <person name="Umeda M."/>
            <person name="Hayashi T."/>
            <person name="Nikaido I."/>
            <person name="Watanabe H."/>
            <person name="Oguri K."/>
            <person name="Kitazato H."/>
            <person name="Fujioka K."/>
            <person name="Kido Y."/>
            <person name="Takami H."/>
        </authorList>
    </citation>
    <scope>NUCLEOTIDE SEQUENCE</scope>
    <source>
        <tissue evidence="5">Whole body</tissue>
    </source>
</reference>